<evidence type="ECO:0000256" key="2">
    <source>
        <dbReference type="ARBA" id="ARBA00022815"/>
    </source>
</evidence>
<gene>
    <name evidence="5" type="primary">AVEN_150522_1</name>
    <name evidence="5" type="ORF">NPIL_469201</name>
</gene>
<dbReference type="GO" id="GO:0007218">
    <property type="term" value="P:neuropeptide signaling pathway"/>
    <property type="evidence" value="ECO:0007669"/>
    <property type="project" value="UniProtKB-KW"/>
</dbReference>
<keyword evidence="6" id="KW-1185">Reference proteome</keyword>
<dbReference type="InterPro" id="IPR001484">
    <property type="entry name" value="Pyrokinin_CS"/>
</dbReference>
<keyword evidence="3" id="KW-0527">Neuropeptide</keyword>
<feature type="signal peptide" evidence="4">
    <location>
        <begin position="1"/>
        <end position="16"/>
    </location>
</feature>
<protein>
    <submittedName>
        <fullName evidence="5">Uncharacterized protein</fullName>
    </submittedName>
</protein>
<evidence type="ECO:0000256" key="1">
    <source>
        <dbReference type="ARBA" id="ARBA00007714"/>
    </source>
</evidence>
<dbReference type="EMBL" id="BMAW01076938">
    <property type="protein sequence ID" value="GFU03901.1"/>
    <property type="molecule type" value="Genomic_DNA"/>
</dbReference>
<dbReference type="PROSITE" id="PS51257">
    <property type="entry name" value="PROKAR_LIPOPROTEIN"/>
    <property type="match status" value="1"/>
</dbReference>
<evidence type="ECO:0000256" key="3">
    <source>
        <dbReference type="ARBA" id="ARBA00023320"/>
    </source>
</evidence>
<evidence type="ECO:0000313" key="5">
    <source>
        <dbReference type="EMBL" id="GFU03901.1"/>
    </source>
</evidence>
<evidence type="ECO:0000313" key="6">
    <source>
        <dbReference type="Proteomes" id="UP000887013"/>
    </source>
</evidence>
<dbReference type="OrthoDB" id="6413756at2759"/>
<comment type="similarity">
    <text evidence="1">Belongs to the pyrokinin family.</text>
</comment>
<dbReference type="GO" id="GO:0005184">
    <property type="term" value="F:neuropeptide hormone activity"/>
    <property type="evidence" value="ECO:0007669"/>
    <property type="project" value="InterPro"/>
</dbReference>
<comment type="caution">
    <text evidence="5">The sequence shown here is derived from an EMBL/GenBank/DDBJ whole genome shotgun (WGS) entry which is preliminary data.</text>
</comment>
<organism evidence="5 6">
    <name type="scientific">Nephila pilipes</name>
    <name type="common">Giant wood spider</name>
    <name type="synonym">Nephila maculata</name>
    <dbReference type="NCBI Taxonomy" id="299642"/>
    <lineage>
        <taxon>Eukaryota</taxon>
        <taxon>Metazoa</taxon>
        <taxon>Ecdysozoa</taxon>
        <taxon>Arthropoda</taxon>
        <taxon>Chelicerata</taxon>
        <taxon>Arachnida</taxon>
        <taxon>Araneae</taxon>
        <taxon>Araneomorphae</taxon>
        <taxon>Entelegynae</taxon>
        <taxon>Araneoidea</taxon>
        <taxon>Nephilidae</taxon>
        <taxon>Nephila</taxon>
    </lineage>
</organism>
<accession>A0A8X6Q367</accession>
<dbReference type="PROSITE" id="PS00539">
    <property type="entry name" value="PYROKININ"/>
    <property type="match status" value="4"/>
</dbReference>
<reference evidence="5" key="1">
    <citation type="submission" date="2020-08" db="EMBL/GenBank/DDBJ databases">
        <title>Multicomponent nature underlies the extraordinary mechanical properties of spider dragline silk.</title>
        <authorList>
            <person name="Kono N."/>
            <person name="Nakamura H."/>
            <person name="Mori M."/>
            <person name="Yoshida Y."/>
            <person name="Ohtoshi R."/>
            <person name="Malay A.D."/>
            <person name="Moran D.A.P."/>
            <person name="Tomita M."/>
            <person name="Numata K."/>
            <person name="Arakawa K."/>
        </authorList>
    </citation>
    <scope>NUCLEOTIDE SEQUENCE</scope>
</reference>
<name>A0A8X6Q367_NEPPI</name>
<proteinExistence type="inferred from homology"/>
<feature type="chain" id="PRO_5036464285" evidence="4">
    <location>
        <begin position="17"/>
        <end position="272"/>
    </location>
</feature>
<dbReference type="Proteomes" id="UP000887013">
    <property type="component" value="Unassembled WGS sequence"/>
</dbReference>
<keyword evidence="4" id="KW-0732">Signal</keyword>
<dbReference type="AlphaFoldDB" id="A0A8X6Q367"/>
<sequence>MKIFIWIGWFLSIACAVCYGNSDIPYFYEVPSCTNQFEERDVVPFYDFDKPRRPFDKRLDSLSDSTPTSLPSTENWKFILPKSENSDYLNVFASPQNRKKRSLEDNENLMEDNVEYEMTLVPSLLRQSRNNVKTIHLSSSFTPRLGKKRSDEKLERSRNNDAFQMSAISGRSHVINLNAGTAFTPRLGRAEGSTKIHLNAGGAFTPRLGRSEDPNRIRLNAGNAFTPRFGRSESPNGIRLNAGGTYTPRLGRSENPNRITLNAGSTFTPRLG</sequence>
<evidence type="ECO:0000256" key="4">
    <source>
        <dbReference type="SAM" id="SignalP"/>
    </source>
</evidence>
<keyword evidence="2" id="KW-0027">Amidation</keyword>